<comment type="caution">
    <text evidence="1">The sequence shown here is derived from an EMBL/GenBank/DDBJ whole genome shotgun (WGS) entry which is preliminary data.</text>
</comment>
<gene>
    <name evidence="1" type="ORF">MNOR_LOCUS24269</name>
</gene>
<accession>A0AAV2RHQ5</accession>
<dbReference type="AlphaFoldDB" id="A0AAV2RHQ5"/>
<reference evidence="1 2" key="1">
    <citation type="submission" date="2024-05" db="EMBL/GenBank/DDBJ databases">
        <authorList>
            <person name="Wallberg A."/>
        </authorList>
    </citation>
    <scope>NUCLEOTIDE SEQUENCE [LARGE SCALE GENOMIC DNA]</scope>
</reference>
<dbReference type="EMBL" id="CAXKWB010022121">
    <property type="protein sequence ID" value="CAL4124133.1"/>
    <property type="molecule type" value="Genomic_DNA"/>
</dbReference>
<dbReference type="PANTHER" id="PTHR47018">
    <property type="entry name" value="CXC DOMAIN-CONTAINING PROTEIN-RELATED"/>
    <property type="match status" value="1"/>
</dbReference>
<name>A0AAV2RHQ5_MEGNR</name>
<sequence>MGPLFSVGDEIKLIPWLCFICQKSKKDVPTYKTSIESILKLKNVAAERKSHGDKSDTIERADKYLQGENTIQIKCHKTCYGSFTNKEHIDRLVINTKQKKVKQESNNVSSNGTVTRSKVPAFNYALCAFCQVHLNKELKRMSQMDISSFVKENAKFNPRLFIALSTVNDCPAADLMYHLKCYSSFKRLIQRSVKEESNVDYAMLHVLQELDAAALQGHVLTLDDVWDIYKEYAVTYNSDKLYKDKHSFGMCLKAKRKESFQFCNKVNNNEIIMFPINYMHKGIASIVHQNDTEVFNSVFPRNRPENENEFLALVHVALRLRGEIMDKPGYNGISVTEEAAIGCIPENLYIFLRLLFGGQDILEIGENENFESGKWTKNVIMSIAQDVIFGISKGKKRTPKHIGLSSTLHQKTRSKNLVNLFHHAGHCLSYDTLLQLDTTLANDAITSINENTGAVIPQNLIPGKFIHFSADNIDIRDESLDGKNIFSATQMAAYQKSDGKRKSPFSQIDIFSKNKTLQVPKELIQIPQISLKNDKPNPIPGYLITQDTFKRNEIDDSYIHAKATDNVFHITRQDMVTRIGWTEFNQQGIDKGSCESTIGHMPMILNPAHEYDTLNLVIRRCMTVSSYFDQKYTVITVDQQLFCKMHTLISNIPEFQHKVYPRLGGLHISLNFQRIIGQHMSSCGLHDAWIESNLLGDVAAQKVFAGKSYSKAMRAHKLTVQALWRILLPKFMEFLTCNKSMMANTLDNEIKKYMDGETNQTDLILLLQTVEWREIL</sequence>
<protein>
    <submittedName>
        <fullName evidence="1">Uncharacterized protein</fullName>
    </submittedName>
</protein>
<evidence type="ECO:0000313" key="2">
    <source>
        <dbReference type="Proteomes" id="UP001497623"/>
    </source>
</evidence>
<evidence type="ECO:0000313" key="1">
    <source>
        <dbReference type="EMBL" id="CAL4124133.1"/>
    </source>
</evidence>
<dbReference type="PANTHER" id="PTHR47018:SF3">
    <property type="entry name" value="MYCBP-ASSOCIATED PROTEIN"/>
    <property type="match status" value="1"/>
</dbReference>
<feature type="non-terminal residue" evidence="1">
    <location>
        <position position="776"/>
    </location>
</feature>
<keyword evidence="2" id="KW-1185">Reference proteome</keyword>
<proteinExistence type="predicted"/>
<organism evidence="1 2">
    <name type="scientific">Meganyctiphanes norvegica</name>
    <name type="common">Northern krill</name>
    <name type="synonym">Thysanopoda norvegica</name>
    <dbReference type="NCBI Taxonomy" id="48144"/>
    <lineage>
        <taxon>Eukaryota</taxon>
        <taxon>Metazoa</taxon>
        <taxon>Ecdysozoa</taxon>
        <taxon>Arthropoda</taxon>
        <taxon>Crustacea</taxon>
        <taxon>Multicrustacea</taxon>
        <taxon>Malacostraca</taxon>
        <taxon>Eumalacostraca</taxon>
        <taxon>Eucarida</taxon>
        <taxon>Euphausiacea</taxon>
        <taxon>Euphausiidae</taxon>
        <taxon>Meganyctiphanes</taxon>
    </lineage>
</organism>
<dbReference type="Proteomes" id="UP001497623">
    <property type="component" value="Unassembled WGS sequence"/>
</dbReference>